<sequence>MASALLAGAAAGLAEGCGLSGPPVYLLDFSVYKPPEALRVEVEKARRDAESWSMYSGFASDFVGKVFDRSGISPTATFLPAAIHPSIAEEPRYGVPEAMEEARAVMGGAVADLLQKTGTRPCDIDILITNCSIFCP</sequence>
<feature type="domain" description="FAE" evidence="1">
    <location>
        <begin position="23"/>
        <end position="136"/>
    </location>
</feature>
<dbReference type="Pfam" id="PF08392">
    <property type="entry name" value="FAE1_CUT1_RppA"/>
    <property type="match status" value="1"/>
</dbReference>
<proteinExistence type="predicted"/>
<accession>A0A2V0PG35</accession>
<dbReference type="GO" id="GO:0016020">
    <property type="term" value="C:membrane"/>
    <property type="evidence" value="ECO:0007669"/>
    <property type="project" value="InterPro"/>
</dbReference>
<name>A0A2V0PG35_9CHLO</name>
<keyword evidence="3" id="KW-1185">Reference proteome</keyword>
<dbReference type="InterPro" id="IPR016039">
    <property type="entry name" value="Thiolase-like"/>
</dbReference>
<dbReference type="STRING" id="307507.A0A2V0PG35"/>
<evidence type="ECO:0000313" key="2">
    <source>
        <dbReference type="EMBL" id="GBF96863.1"/>
    </source>
</evidence>
<evidence type="ECO:0000259" key="1">
    <source>
        <dbReference type="Pfam" id="PF08392"/>
    </source>
</evidence>
<reference evidence="2 3" key="1">
    <citation type="journal article" date="2018" name="Sci. Rep.">
        <title>Raphidocelis subcapitata (=Pseudokirchneriella subcapitata) provides an insight into genome evolution and environmental adaptations in the Sphaeropleales.</title>
        <authorList>
            <person name="Suzuki S."/>
            <person name="Yamaguchi H."/>
            <person name="Nakajima N."/>
            <person name="Kawachi M."/>
        </authorList>
    </citation>
    <scope>NUCLEOTIDE SEQUENCE [LARGE SCALE GENOMIC DNA]</scope>
    <source>
        <strain evidence="2 3">NIES-35</strain>
    </source>
</reference>
<dbReference type="OrthoDB" id="1929806at2759"/>
<dbReference type="InterPro" id="IPR013601">
    <property type="entry name" value="FAE1_typ3_polyketide_synth"/>
</dbReference>
<dbReference type="PANTHER" id="PTHR31561">
    <property type="entry name" value="3-KETOACYL-COA SYNTHASE"/>
    <property type="match status" value="1"/>
</dbReference>
<dbReference type="SUPFAM" id="SSF53901">
    <property type="entry name" value="Thiolase-like"/>
    <property type="match status" value="1"/>
</dbReference>
<comment type="caution">
    <text evidence="2">The sequence shown here is derived from an EMBL/GenBank/DDBJ whole genome shotgun (WGS) entry which is preliminary data.</text>
</comment>
<evidence type="ECO:0000313" key="3">
    <source>
        <dbReference type="Proteomes" id="UP000247498"/>
    </source>
</evidence>
<dbReference type="Proteomes" id="UP000247498">
    <property type="component" value="Unassembled WGS sequence"/>
</dbReference>
<organism evidence="2 3">
    <name type="scientific">Raphidocelis subcapitata</name>
    <dbReference type="NCBI Taxonomy" id="307507"/>
    <lineage>
        <taxon>Eukaryota</taxon>
        <taxon>Viridiplantae</taxon>
        <taxon>Chlorophyta</taxon>
        <taxon>core chlorophytes</taxon>
        <taxon>Chlorophyceae</taxon>
        <taxon>CS clade</taxon>
        <taxon>Sphaeropleales</taxon>
        <taxon>Selenastraceae</taxon>
        <taxon>Raphidocelis</taxon>
    </lineage>
</organism>
<protein>
    <recommendedName>
        <fullName evidence="1">FAE domain-containing protein</fullName>
    </recommendedName>
</protein>
<dbReference type="GO" id="GO:0006633">
    <property type="term" value="P:fatty acid biosynthetic process"/>
    <property type="evidence" value="ECO:0007669"/>
    <property type="project" value="InterPro"/>
</dbReference>
<dbReference type="AlphaFoldDB" id="A0A2V0PG35"/>
<gene>
    <name evidence="2" type="ORF">Rsub_09719</name>
</gene>
<dbReference type="GO" id="GO:0016747">
    <property type="term" value="F:acyltransferase activity, transferring groups other than amino-acyl groups"/>
    <property type="evidence" value="ECO:0007669"/>
    <property type="project" value="InterPro"/>
</dbReference>
<dbReference type="InterPro" id="IPR012392">
    <property type="entry name" value="3-ktacl-CoA_syn"/>
</dbReference>
<feature type="non-terminal residue" evidence="2">
    <location>
        <position position="136"/>
    </location>
</feature>
<dbReference type="InParanoid" id="A0A2V0PG35"/>
<dbReference type="EMBL" id="BDRX01000087">
    <property type="protein sequence ID" value="GBF96863.1"/>
    <property type="molecule type" value="Genomic_DNA"/>
</dbReference>